<evidence type="ECO:0000313" key="2">
    <source>
        <dbReference type="EMBL" id="MFC3831403.1"/>
    </source>
</evidence>
<dbReference type="EMBL" id="JBHRZG010000001">
    <property type="protein sequence ID" value="MFC3831403.1"/>
    <property type="molecule type" value="Genomic_DNA"/>
</dbReference>
<reference evidence="3" key="1">
    <citation type="journal article" date="2019" name="Int. J. Syst. Evol. Microbiol.">
        <title>The Global Catalogue of Microorganisms (GCM) 10K type strain sequencing project: providing services to taxonomists for standard genome sequencing and annotation.</title>
        <authorList>
            <consortium name="The Broad Institute Genomics Platform"/>
            <consortium name="The Broad Institute Genome Sequencing Center for Infectious Disease"/>
            <person name="Wu L."/>
            <person name="Ma J."/>
        </authorList>
    </citation>
    <scope>NUCLEOTIDE SEQUENCE [LARGE SCALE GENOMIC DNA]</scope>
    <source>
        <strain evidence="3">CCTCC AB 2017081</strain>
    </source>
</reference>
<organism evidence="2 3">
    <name type="scientific">Deinococcus rufus</name>
    <dbReference type="NCBI Taxonomy" id="2136097"/>
    <lineage>
        <taxon>Bacteria</taxon>
        <taxon>Thermotogati</taxon>
        <taxon>Deinococcota</taxon>
        <taxon>Deinococci</taxon>
        <taxon>Deinococcales</taxon>
        <taxon>Deinococcaceae</taxon>
        <taxon>Deinococcus</taxon>
    </lineage>
</organism>
<accession>A0ABV7Z4W7</accession>
<proteinExistence type="predicted"/>
<dbReference type="RefSeq" id="WP_322473127.1">
    <property type="nucleotide sequence ID" value="NZ_JBHRZG010000001.1"/>
</dbReference>
<keyword evidence="1" id="KW-0812">Transmembrane</keyword>
<gene>
    <name evidence="2" type="ORF">ACFOSB_00825</name>
</gene>
<protein>
    <submittedName>
        <fullName evidence="2">Uncharacterized protein</fullName>
    </submittedName>
</protein>
<evidence type="ECO:0000313" key="3">
    <source>
        <dbReference type="Proteomes" id="UP001595803"/>
    </source>
</evidence>
<feature type="transmembrane region" description="Helical" evidence="1">
    <location>
        <begin position="195"/>
        <end position="214"/>
    </location>
</feature>
<keyword evidence="1" id="KW-1133">Transmembrane helix</keyword>
<keyword evidence="1" id="KW-0472">Membrane</keyword>
<dbReference type="Proteomes" id="UP001595803">
    <property type="component" value="Unassembled WGS sequence"/>
</dbReference>
<keyword evidence="3" id="KW-1185">Reference proteome</keyword>
<sequence length="219" mass="24069">MSLDTKRLVQDVRVPALLLLFLALQMCLPGVSAAAIGWLNHVYFGVMGVLCLLGGAAMCWITLYPLLDRRARPDLWPLVEGTVIGHELTQGVTAWWWLGLPAQGACAVLLQLPDRQVRVVVKELRDIQITRPPRLRLKDVYAVGDSLILEEAQRRVTLGMLLPVRVAPGGPKRPGQPEGILRSEARPPSWHDLPLLLFGLVLLGMGGLGLSTFLQNVAR</sequence>
<name>A0ABV7Z4W7_9DEIO</name>
<feature type="transmembrane region" description="Helical" evidence="1">
    <location>
        <begin position="43"/>
        <end position="67"/>
    </location>
</feature>
<evidence type="ECO:0000256" key="1">
    <source>
        <dbReference type="SAM" id="Phobius"/>
    </source>
</evidence>
<comment type="caution">
    <text evidence="2">The sequence shown here is derived from an EMBL/GenBank/DDBJ whole genome shotgun (WGS) entry which is preliminary data.</text>
</comment>